<dbReference type="InterPro" id="IPR054191">
    <property type="entry name" value="DUF6896"/>
</dbReference>
<keyword evidence="3" id="KW-1185">Reference proteome</keyword>
<comment type="caution">
    <text evidence="2">The sequence shown here is derived from an EMBL/GenBank/DDBJ whole genome shotgun (WGS) entry which is preliminary data.</text>
</comment>
<organism evidence="2 3">
    <name type="scientific">Chryseobacterium endalhagicum</name>
    <dbReference type="NCBI Taxonomy" id="2797638"/>
    <lineage>
        <taxon>Bacteria</taxon>
        <taxon>Pseudomonadati</taxon>
        <taxon>Bacteroidota</taxon>
        <taxon>Flavobacteriia</taxon>
        <taxon>Flavobacteriales</taxon>
        <taxon>Weeksellaceae</taxon>
        <taxon>Chryseobacterium group</taxon>
        <taxon>Chryseobacterium</taxon>
    </lineage>
</organism>
<proteinExistence type="predicted"/>
<evidence type="ECO:0000313" key="3">
    <source>
        <dbReference type="Proteomes" id="UP000661696"/>
    </source>
</evidence>
<gene>
    <name evidence="2" type="ORF">JET18_03800</name>
</gene>
<dbReference type="RefSeq" id="WP_202089283.1">
    <property type="nucleotide sequence ID" value="NZ_JAELVM010000001.1"/>
</dbReference>
<dbReference type="Pfam" id="PF21837">
    <property type="entry name" value="DUF6896"/>
    <property type="match status" value="1"/>
</dbReference>
<accession>A0ABS1QBM2</accession>
<reference evidence="2 3" key="1">
    <citation type="submission" date="2020-12" db="EMBL/GenBank/DDBJ databases">
        <title>Chryseobacterium endoalhailicus sp. nov., isolated from seed of leguminous plant.</title>
        <authorList>
            <person name="Zhang X."/>
        </authorList>
    </citation>
    <scope>NUCLEOTIDE SEQUENCE [LARGE SCALE GENOMIC DNA]</scope>
    <source>
        <strain evidence="2 3">L7</strain>
    </source>
</reference>
<sequence>MERITELITIKSIREIPSVDYISNIPRHKKLKLVFTNSVQHLRQDFGRDLEKKLPAFQIAVPDINHEIYICKLITDKEIIANQLFFERCAKDYRELGSKLIHLLIQKKKVKLNPEFPFLTFNKLKGSRRMHRGKIDGWIFFFHGYHCCFQNIKTKQEIEVPIMFGMEFGDLDPYFFSLYIKSTPEYQPLPVDIYENFDDGRRILEVMLKLDLFERINSSIANHSGIAVKDRDKIQINVLDPETYFAEPKSKIATILKFLKLKL</sequence>
<dbReference type="EMBL" id="JAELVM010000001">
    <property type="protein sequence ID" value="MBL1219946.1"/>
    <property type="molecule type" value="Genomic_DNA"/>
</dbReference>
<evidence type="ECO:0000259" key="1">
    <source>
        <dbReference type="Pfam" id="PF21837"/>
    </source>
</evidence>
<feature type="domain" description="DUF6896" evidence="1">
    <location>
        <begin position="86"/>
        <end position="213"/>
    </location>
</feature>
<evidence type="ECO:0000313" key="2">
    <source>
        <dbReference type="EMBL" id="MBL1219946.1"/>
    </source>
</evidence>
<name>A0ABS1QBM2_9FLAO</name>
<protein>
    <recommendedName>
        <fullName evidence="1">DUF6896 domain-containing protein</fullName>
    </recommendedName>
</protein>
<dbReference type="Proteomes" id="UP000661696">
    <property type="component" value="Unassembled WGS sequence"/>
</dbReference>